<name>A0A0F7ZX70_9HYPO</name>
<dbReference type="OrthoDB" id="8954335at2759"/>
<evidence type="ECO:0000259" key="3">
    <source>
        <dbReference type="Pfam" id="PF01926"/>
    </source>
</evidence>
<keyword evidence="5" id="KW-1185">Reference proteome</keyword>
<dbReference type="EMBL" id="KQ030639">
    <property type="protein sequence ID" value="KJZ70207.1"/>
    <property type="molecule type" value="Genomic_DNA"/>
</dbReference>
<reference evidence="4 5" key="1">
    <citation type="journal article" date="2014" name="Genome Biol. Evol.">
        <title>Comparative genomics and transcriptomics analyses reveal divergent lifestyle features of nematode endoparasitic fungus Hirsutella minnesotensis.</title>
        <authorList>
            <person name="Lai Y."/>
            <person name="Liu K."/>
            <person name="Zhang X."/>
            <person name="Zhang X."/>
            <person name="Li K."/>
            <person name="Wang N."/>
            <person name="Shu C."/>
            <person name="Wu Y."/>
            <person name="Wang C."/>
            <person name="Bushley K.E."/>
            <person name="Xiang M."/>
            <person name="Liu X."/>
        </authorList>
    </citation>
    <scope>NUCLEOTIDE SEQUENCE [LARGE SCALE GENOMIC DNA]</scope>
    <source>
        <strain evidence="4 5">3608</strain>
    </source>
</reference>
<feature type="region of interest" description="Disordered" evidence="2">
    <location>
        <begin position="20"/>
        <end position="57"/>
    </location>
</feature>
<accession>A0A0F7ZX70</accession>
<dbReference type="CDD" id="cd00882">
    <property type="entry name" value="Ras_like_GTPase"/>
    <property type="match status" value="1"/>
</dbReference>
<feature type="domain" description="G" evidence="3">
    <location>
        <begin position="75"/>
        <end position="131"/>
    </location>
</feature>
<dbReference type="GO" id="GO:0005525">
    <property type="term" value="F:GTP binding"/>
    <property type="evidence" value="ECO:0007669"/>
    <property type="project" value="InterPro"/>
</dbReference>
<evidence type="ECO:0000313" key="5">
    <source>
        <dbReference type="Proteomes" id="UP000054481"/>
    </source>
</evidence>
<evidence type="ECO:0000256" key="2">
    <source>
        <dbReference type="SAM" id="MobiDB-lite"/>
    </source>
</evidence>
<feature type="coiled-coil region" evidence="1">
    <location>
        <begin position="300"/>
        <end position="346"/>
    </location>
</feature>
<sequence length="537" mass="60579">MNEYEQIYATTAAEIEYNGVQTRIGSNEQTRDTGEAEAGPVVDSDSEPGVATDDEDDVDVDGEEVVSLGDDDVVIAIMGVTGSGKSTFISLLAEQPVQVGHSLNSCTVDIGVYSFTLGDRSIYLIDTPGFDDTTRSDTDVLKDIAFFLATIYTKRVRLAGIIYLHRITDPRMQGSAVKNLHMFQKLCGERGMASVVLTTTMWQGLDNTEEGREIGNRREDGLQRPEFWGAMIKRGSRIVRHDGSSESASRIVDRLVEPIFSGNSPGGVVLDIQVQMVDEGKKLDETAAGQFVQADMLEARRRFEADLAEYQESMALALREKDAETFELLRREKEQAEARAAQRSADWQKLNVSLQQLAREKDAQYQVLAKTLDVQQQQTPDMVTAVSRELTMLQDQLGSVRRELSNAKAEHRRDMQRQQMLLRHQRETEIQNEQARASERELLLLQQQAELERKIASELRRSRKRQANPIVAFYRSFVTFVAGDQSEDDNRIAYGEAHHRSHRRHSSGRHSGGHTGSHHRQSHGRRYDNGSRPREHY</sequence>
<dbReference type="Proteomes" id="UP000054481">
    <property type="component" value="Unassembled WGS sequence"/>
</dbReference>
<feature type="compositionally biased region" description="Basic and acidic residues" evidence="2">
    <location>
        <begin position="525"/>
        <end position="537"/>
    </location>
</feature>
<keyword evidence="1" id="KW-0175">Coiled coil</keyword>
<dbReference type="SUPFAM" id="SSF52540">
    <property type="entry name" value="P-loop containing nucleoside triphosphate hydrolases"/>
    <property type="match status" value="1"/>
</dbReference>
<gene>
    <name evidence="4" type="ORF">HIM_10393</name>
</gene>
<feature type="region of interest" description="Disordered" evidence="2">
    <location>
        <begin position="498"/>
        <end position="537"/>
    </location>
</feature>
<evidence type="ECO:0000313" key="4">
    <source>
        <dbReference type="EMBL" id="KJZ70207.1"/>
    </source>
</evidence>
<dbReference type="Pfam" id="PF01926">
    <property type="entry name" value="MMR_HSR1"/>
    <property type="match status" value="1"/>
</dbReference>
<feature type="compositionally biased region" description="Basic residues" evidence="2">
    <location>
        <begin position="499"/>
        <end position="524"/>
    </location>
</feature>
<dbReference type="InterPro" id="IPR027417">
    <property type="entry name" value="P-loop_NTPase"/>
</dbReference>
<dbReference type="AlphaFoldDB" id="A0A0F7ZX70"/>
<protein>
    <recommendedName>
        <fullName evidence="3">G domain-containing protein</fullName>
    </recommendedName>
</protein>
<dbReference type="InterPro" id="IPR006073">
    <property type="entry name" value="GTP-bd"/>
</dbReference>
<evidence type="ECO:0000256" key="1">
    <source>
        <dbReference type="SAM" id="Coils"/>
    </source>
</evidence>
<dbReference type="Gene3D" id="3.40.50.300">
    <property type="entry name" value="P-loop containing nucleotide triphosphate hydrolases"/>
    <property type="match status" value="1"/>
</dbReference>
<proteinExistence type="predicted"/>
<organism evidence="4 5">
    <name type="scientific">Hirsutella minnesotensis 3608</name>
    <dbReference type="NCBI Taxonomy" id="1043627"/>
    <lineage>
        <taxon>Eukaryota</taxon>
        <taxon>Fungi</taxon>
        <taxon>Dikarya</taxon>
        <taxon>Ascomycota</taxon>
        <taxon>Pezizomycotina</taxon>
        <taxon>Sordariomycetes</taxon>
        <taxon>Hypocreomycetidae</taxon>
        <taxon>Hypocreales</taxon>
        <taxon>Ophiocordycipitaceae</taxon>
        <taxon>Hirsutella</taxon>
    </lineage>
</organism>